<reference evidence="2 3" key="1">
    <citation type="submission" date="2020-02" db="EMBL/GenBank/DDBJ databases">
        <title>Draft genome sequence of Haematococcus lacustris strain NIES-144.</title>
        <authorList>
            <person name="Morimoto D."/>
            <person name="Nakagawa S."/>
            <person name="Yoshida T."/>
            <person name="Sawayama S."/>
        </authorList>
    </citation>
    <scope>NUCLEOTIDE SEQUENCE [LARGE SCALE GENOMIC DNA]</scope>
    <source>
        <strain evidence="2 3">NIES-144</strain>
    </source>
</reference>
<sequence length="353" mass="38038">MLGKLLGGCCDLAACGVLQAPMAVLMVLGEAAFQCQDSSAATAAFQQVLDMAQDAMETGSGGQHSMCNALMRLCDLDEAANDMSGTTRAEQLMRQALRVAYCWQGTDHLLTAQVLQHKLDVVIPPLRVAARLDQATVMLHLSAPQVQHQLAQVLLHSVTPPEEDAAPRVLHTTQSSMSMHHRTTPRQSHTGFAASFQFRASLSTQGSLDCALYTDTMEMPDPDRERLKEAEGLLRACTATRTRLLGAEAADTLASQALGIHVLISAGRVDEAHSQLVATCTDCEAHLGILHPSTQLAEEAGHRLAKLYFRRGHHARQAGGARQAEKQLLLAQEVSGLMSSEEGRQHIDDALQA</sequence>
<keyword evidence="1" id="KW-0732">Signal</keyword>
<gene>
    <name evidence="2" type="ORF">HaLaN_02346</name>
</gene>
<evidence type="ECO:0000313" key="3">
    <source>
        <dbReference type="Proteomes" id="UP000485058"/>
    </source>
</evidence>
<proteinExistence type="predicted"/>
<protein>
    <submittedName>
        <fullName evidence="2">Uncharacterized protein</fullName>
    </submittedName>
</protein>
<keyword evidence="3" id="KW-1185">Reference proteome</keyword>
<dbReference type="InterPro" id="IPR011990">
    <property type="entry name" value="TPR-like_helical_dom_sf"/>
</dbReference>
<feature type="chain" id="PRO_5025495699" evidence="1">
    <location>
        <begin position="16"/>
        <end position="353"/>
    </location>
</feature>
<name>A0A699YDQ8_HAELA</name>
<dbReference type="Gene3D" id="1.25.40.10">
    <property type="entry name" value="Tetratricopeptide repeat domain"/>
    <property type="match status" value="1"/>
</dbReference>
<evidence type="ECO:0000256" key="1">
    <source>
        <dbReference type="SAM" id="SignalP"/>
    </source>
</evidence>
<dbReference type="AlphaFoldDB" id="A0A699YDQ8"/>
<dbReference type="EMBL" id="BLLF01000101">
    <property type="protein sequence ID" value="GFH07531.1"/>
    <property type="molecule type" value="Genomic_DNA"/>
</dbReference>
<feature type="non-terminal residue" evidence="2">
    <location>
        <position position="353"/>
    </location>
</feature>
<feature type="signal peptide" evidence="1">
    <location>
        <begin position="1"/>
        <end position="15"/>
    </location>
</feature>
<dbReference type="Proteomes" id="UP000485058">
    <property type="component" value="Unassembled WGS sequence"/>
</dbReference>
<evidence type="ECO:0000313" key="2">
    <source>
        <dbReference type="EMBL" id="GFH07531.1"/>
    </source>
</evidence>
<organism evidence="2 3">
    <name type="scientific">Haematococcus lacustris</name>
    <name type="common">Green alga</name>
    <name type="synonym">Haematococcus pluvialis</name>
    <dbReference type="NCBI Taxonomy" id="44745"/>
    <lineage>
        <taxon>Eukaryota</taxon>
        <taxon>Viridiplantae</taxon>
        <taxon>Chlorophyta</taxon>
        <taxon>core chlorophytes</taxon>
        <taxon>Chlorophyceae</taxon>
        <taxon>CS clade</taxon>
        <taxon>Chlamydomonadales</taxon>
        <taxon>Haematococcaceae</taxon>
        <taxon>Haematococcus</taxon>
    </lineage>
</organism>
<comment type="caution">
    <text evidence="2">The sequence shown here is derived from an EMBL/GenBank/DDBJ whole genome shotgun (WGS) entry which is preliminary data.</text>
</comment>
<accession>A0A699YDQ8</accession>